<dbReference type="PATRIC" id="fig|1267766.3.peg.2444"/>
<dbReference type="Proteomes" id="UP000034392">
    <property type="component" value="Chromosome"/>
</dbReference>
<dbReference type="AlphaFoldDB" id="A0A0F7KSR2"/>
<dbReference type="InterPro" id="IPR014710">
    <property type="entry name" value="RmlC-like_jellyroll"/>
</dbReference>
<dbReference type="PANTHER" id="PTHR38599">
    <property type="entry name" value="CUPIN DOMAIN PROTEIN (AFU_ORTHOLOGUE AFUA_3G13620)"/>
    <property type="match status" value="1"/>
</dbReference>
<sequence>MRRMRLLAAAILISASAACATDNSARPAAAGVFTPPMGSNQIFHEALSAAPGHELIAADLALGPDAAGQAHWHPWEEYLYVLAGSALVEIEGEPQRVVLPGQSFIIPARAVHTPRAGSQGVRAIVLRVHDAGDPESVPAETKETE</sequence>
<reference evidence="1" key="1">
    <citation type="submission" date="2015-05" db="EMBL/GenBank/DDBJ databases">
        <title>The complete genome of Altererythrobacter atlanticus strain 26DY36.</title>
        <authorList>
            <person name="Wu Y.-H."/>
            <person name="Cheng H."/>
            <person name="Wu X.-W."/>
        </authorList>
    </citation>
    <scope>NUCLEOTIDE SEQUENCE [LARGE SCALE GENOMIC DNA]</scope>
    <source>
        <strain evidence="1">26DY36</strain>
    </source>
</reference>
<dbReference type="RefSeq" id="WP_169780768.1">
    <property type="nucleotide sequence ID" value="NZ_CP011452.2"/>
</dbReference>
<proteinExistence type="predicted"/>
<accession>A0A0F7KSR2</accession>
<dbReference type="SUPFAM" id="SSF51182">
    <property type="entry name" value="RmlC-like cupins"/>
    <property type="match status" value="1"/>
</dbReference>
<protein>
    <submittedName>
        <fullName evidence="1">Cupin domain protein</fullName>
    </submittedName>
</protein>
<organism evidence="1 2">
    <name type="scientific">Croceibacterium atlanticum</name>
    <dbReference type="NCBI Taxonomy" id="1267766"/>
    <lineage>
        <taxon>Bacteria</taxon>
        <taxon>Pseudomonadati</taxon>
        <taxon>Pseudomonadota</taxon>
        <taxon>Alphaproteobacteria</taxon>
        <taxon>Sphingomonadales</taxon>
        <taxon>Erythrobacteraceae</taxon>
        <taxon>Croceibacterium</taxon>
    </lineage>
</organism>
<dbReference type="Pfam" id="PF07883">
    <property type="entry name" value="Cupin_2"/>
    <property type="match status" value="1"/>
</dbReference>
<keyword evidence="2" id="KW-1185">Reference proteome</keyword>
<dbReference type="PANTHER" id="PTHR38599:SF1">
    <property type="entry name" value="CUPIN DOMAIN PROTEIN (AFU_ORTHOLOGUE AFUA_3G13620)"/>
    <property type="match status" value="1"/>
</dbReference>
<dbReference type="PROSITE" id="PS51257">
    <property type="entry name" value="PROKAR_LIPOPROTEIN"/>
    <property type="match status" value="1"/>
</dbReference>
<dbReference type="EMBL" id="CP011452">
    <property type="protein sequence ID" value="AKH43448.1"/>
    <property type="molecule type" value="Genomic_DNA"/>
</dbReference>
<dbReference type="STRING" id="1267766.WYH_02418"/>
<dbReference type="Gene3D" id="2.60.120.10">
    <property type="entry name" value="Jelly Rolls"/>
    <property type="match status" value="1"/>
</dbReference>
<dbReference type="InterPro" id="IPR011051">
    <property type="entry name" value="RmlC_Cupin_sf"/>
</dbReference>
<dbReference type="KEGG" id="aay:WYH_02418"/>
<gene>
    <name evidence="1" type="ORF">WYH_02418</name>
</gene>
<name>A0A0F7KSR2_9SPHN</name>
<evidence type="ECO:0000313" key="2">
    <source>
        <dbReference type="Proteomes" id="UP000034392"/>
    </source>
</evidence>
<dbReference type="InterPro" id="IPR013096">
    <property type="entry name" value="Cupin_2"/>
</dbReference>
<evidence type="ECO:0000313" key="1">
    <source>
        <dbReference type="EMBL" id="AKH43448.1"/>
    </source>
</evidence>